<keyword evidence="5" id="KW-0812">Transmembrane</keyword>
<evidence type="ECO:0000313" key="8">
    <source>
        <dbReference type="EMBL" id="AGB41656.1"/>
    </source>
</evidence>
<name>L0K9G4_HALHC</name>
<feature type="transmembrane region" description="Helical" evidence="5">
    <location>
        <begin position="20"/>
        <end position="39"/>
    </location>
</feature>
<dbReference type="STRING" id="748449.Halha_1719"/>
<evidence type="ECO:0000259" key="6">
    <source>
        <dbReference type="PROSITE" id="PS50111"/>
    </source>
</evidence>
<protein>
    <submittedName>
        <fullName evidence="8">Methyl-accepting chemotaxis protein</fullName>
    </submittedName>
</protein>
<evidence type="ECO:0000256" key="4">
    <source>
        <dbReference type="SAM" id="Coils"/>
    </source>
</evidence>
<dbReference type="Gene3D" id="3.30.450.20">
    <property type="entry name" value="PAS domain"/>
    <property type="match status" value="1"/>
</dbReference>
<dbReference type="RefSeq" id="WP_015327372.1">
    <property type="nucleotide sequence ID" value="NC_019978.1"/>
</dbReference>
<dbReference type="EMBL" id="CP003359">
    <property type="protein sequence ID" value="AGB41656.1"/>
    <property type="molecule type" value="Genomic_DNA"/>
</dbReference>
<organism evidence="8 9">
    <name type="scientific">Halobacteroides halobius (strain ATCC 35273 / DSM 5150 / MD-1)</name>
    <dbReference type="NCBI Taxonomy" id="748449"/>
    <lineage>
        <taxon>Bacteria</taxon>
        <taxon>Bacillati</taxon>
        <taxon>Bacillota</taxon>
        <taxon>Clostridia</taxon>
        <taxon>Halanaerobiales</taxon>
        <taxon>Halobacteroidaceae</taxon>
        <taxon>Halobacteroides</taxon>
    </lineage>
</organism>
<evidence type="ECO:0000259" key="7">
    <source>
        <dbReference type="PROSITE" id="PS50885"/>
    </source>
</evidence>
<feature type="coiled-coil region" evidence="4">
    <location>
        <begin position="457"/>
        <end position="487"/>
    </location>
</feature>
<sequence>MNNLKLKFKNLNLKWKISLVIISVIVAIISTVSFMVNIYTTNAILERVNDQINTINQYQKSNIINFTERIESKITSLLDDDMITVFISMAAGFENKDLSADAEMTTPTGALTFKGLLFNDSFMYKTGKKLKNKLELIEAAKLGYITTADGIVIADSRVTSLANREKMRKYIGRKLKASKYKNLNFGKLAYTKGQPLLLLSTPIYSGSSKEKINGYCVIGISLNLFTNNLKTSLGSYGAVSLINKEGIILNHQDKDLLTKQVNNKWYLKQIESKVVSKKETVAGNYQIINKIEGTNLYLVSKIPVNKINSSSGKIRNMLIVISLLGILVAVAVTVSFVKYITNPIIKAKNFAEEIAAGNLNIKGLEVKSNDEIGGLVKILNQMRNNLKEMVTNLLEAVEDISAYSEELSASAEESNAAIENTNQTLQEMTTSIKQVSASSQSVTEVSKEADLEAKFGHQNIEKTINNIEEINQEVSETVKVINELNDDSKEIGQIVELITNIAEQTNLLALNAAIESARAGEHGRGFAVVADEIRSLAEETSQATNKIANIVKEIQSKSDIGLTAIKGVKVKAEEGKEVVQDTGEVFKRIREAIKNTSLQIEETAALTKQLTGNSNDLLNTSQNINEMSNEVAASSQRMTVMANKLQESVEKFSV</sequence>
<dbReference type="PANTHER" id="PTHR32089">
    <property type="entry name" value="METHYL-ACCEPTING CHEMOTAXIS PROTEIN MCPB"/>
    <property type="match status" value="1"/>
</dbReference>
<accession>L0K9G4</accession>
<dbReference type="CDD" id="cd06225">
    <property type="entry name" value="HAMP"/>
    <property type="match status" value="1"/>
</dbReference>
<dbReference type="SMART" id="SM00283">
    <property type="entry name" value="MA"/>
    <property type="match status" value="1"/>
</dbReference>
<proteinExistence type="inferred from homology"/>
<dbReference type="KEGG" id="hhl:Halha_1719"/>
<evidence type="ECO:0000256" key="5">
    <source>
        <dbReference type="SAM" id="Phobius"/>
    </source>
</evidence>
<dbReference type="InterPro" id="IPR003660">
    <property type="entry name" value="HAMP_dom"/>
</dbReference>
<dbReference type="Gene3D" id="1.10.287.950">
    <property type="entry name" value="Methyl-accepting chemotaxis protein"/>
    <property type="match status" value="1"/>
</dbReference>
<dbReference type="SMART" id="SM00304">
    <property type="entry name" value="HAMP"/>
    <property type="match status" value="1"/>
</dbReference>
<dbReference type="PATRIC" id="fig|748449.3.peg.1672"/>
<feature type="domain" description="HAMP" evidence="7">
    <location>
        <begin position="338"/>
        <end position="391"/>
    </location>
</feature>
<dbReference type="PANTHER" id="PTHR32089:SF112">
    <property type="entry name" value="LYSOZYME-LIKE PROTEIN-RELATED"/>
    <property type="match status" value="1"/>
</dbReference>
<keyword evidence="5" id="KW-0472">Membrane</keyword>
<dbReference type="HOGENOM" id="CLU_000445_107_19_9"/>
<keyword evidence="9" id="KW-1185">Reference proteome</keyword>
<keyword evidence="5" id="KW-1133">Transmembrane helix</keyword>
<evidence type="ECO:0000256" key="3">
    <source>
        <dbReference type="PROSITE-ProRule" id="PRU00284"/>
    </source>
</evidence>
<evidence type="ECO:0000313" key="9">
    <source>
        <dbReference type="Proteomes" id="UP000010880"/>
    </source>
</evidence>
<dbReference type="GO" id="GO:0016020">
    <property type="term" value="C:membrane"/>
    <property type="evidence" value="ECO:0007669"/>
    <property type="project" value="InterPro"/>
</dbReference>
<comment type="similarity">
    <text evidence="2">Belongs to the methyl-accepting chemotaxis (MCP) protein family.</text>
</comment>
<evidence type="ECO:0000256" key="2">
    <source>
        <dbReference type="ARBA" id="ARBA00029447"/>
    </source>
</evidence>
<feature type="domain" description="Methyl-accepting transducer" evidence="6">
    <location>
        <begin position="389"/>
        <end position="625"/>
    </location>
</feature>
<dbReference type="CDD" id="cd11386">
    <property type="entry name" value="MCP_signal"/>
    <property type="match status" value="1"/>
</dbReference>
<keyword evidence="4" id="KW-0175">Coiled coil</keyword>
<dbReference type="SUPFAM" id="SSF58104">
    <property type="entry name" value="Methyl-accepting chemotaxis protein (MCP) signaling domain"/>
    <property type="match status" value="1"/>
</dbReference>
<dbReference type="GO" id="GO:0007165">
    <property type="term" value="P:signal transduction"/>
    <property type="evidence" value="ECO:0007669"/>
    <property type="project" value="UniProtKB-KW"/>
</dbReference>
<evidence type="ECO:0000256" key="1">
    <source>
        <dbReference type="ARBA" id="ARBA00023224"/>
    </source>
</evidence>
<dbReference type="PROSITE" id="PS50111">
    <property type="entry name" value="CHEMOTAXIS_TRANSDUC_2"/>
    <property type="match status" value="1"/>
</dbReference>
<keyword evidence="1 3" id="KW-0807">Transducer</keyword>
<dbReference type="Pfam" id="PF00015">
    <property type="entry name" value="MCPsignal"/>
    <property type="match status" value="1"/>
</dbReference>
<feature type="coiled-coil region" evidence="4">
    <location>
        <begin position="376"/>
        <end position="431"/>
    </location>
</feature>
<feature type="transmembrane region" description="Helical" evidence="5">
    <location>
        <begin position="317"/>
        <end position="340"/>
    </location>
</feature>
<dbReference type="Pfam" id="PF00672">
    <property type="entry name" value="HAMP"/>
    <property type="match status" value="1"/>
</dbReference>
<dbReference type="OrthoDB" id="9762005at2"/>
<dbReference type="Proteomes" id="UP000010880">
    <property type="component" value="Chromosome"/>
</dbReference>
<dbReference type="eggNOG" id="COG0840">
    <property type="taxonomic scope" value="Bacteria"/>
</dbReference>
<dbReference type="PROSITE" id="PS50885">
    <property type="entry name" value="HAMP"/>
    <property type="match status" value="1"/>
</dbReference>
<reference evidence="9" key="1">
    <citation type="submission" date="2012-02" db="EMBL/GenBank/DDBJ databases">
        <title>The complete genome of Halobacteroides halobius DSM 5150.</title>
        <authorList>
            <person name="Lucas S."/>
            <person name="Copeland A."/>
            <person name="Lapidus A."/>
            <person name="Glavina del Rio T."/>
            <person name="Dalin E."/>
            <person name="Tice H."/>
            <person name="Bruce D."/>
            <person name="Goodwin L."/>
            <person name="Pitluck S."/>
            <person name="Peters L."/>
            <person name="Mikhailova N."/>
            <person name="Gu W."/>
            <person name="Kyrpides N."/>
            <person name="Mavromatis K."/>
            <person name="Ivanova N."/>
            <person name="Brettin T."/>
            <person name="Detter J.C."/>
            <person name="Han C."/>
            <person name="Larimer F."/>
            <person name="Land M."/>
            <person name="Hauser L."/>
            <person name="Markowitz V."/>
            <person name="Cheng J.-F."/>
            <person name="Hugenholtz P."/>
            <person name="Woyke T."/>
            <person name="Wu D."/>
            <person name="Tindall B."/>
            <person name="Pomrenke H."/>
            <person name="Brambilla E."/>
            <person name="Klenk H.-P."/>
            <person name="Eisen J.A."/>
        </authorList>
    </citation>
    <scope>NUCLEOTIDE SEQUENCE [LARGE SCALE GENOMIC DNA]</scope>
    <source>
        <strain evidence="9">ATCC 35273 / DSM 5150 / MD-1</strain>
    </source>
</reference>
<dbReference type="AlphaFoldDB" id="L0K9G4"/>
<gene>
    <name evidence="8" type="ordered locus">Halha_1719</name>
</gene>
<dbReference type="InterPro" id="IPR004089">
    <property type="entry name" value="MCPsignal_dom"/>
</dbReference>